<comment type="caution">
    <text evidence="1">The sequence shown here is derived from an EMBL/GenBank/DDBJ whole genome shotgun (WGS) entry which is preliminary data.</text>
</comment>
<accession>A0A0P8X7C8</accession>
<reference evidence="1 2" key="1">
    <citation type="submission" date="2015-09" db="EMBL/GenBank/DDBJ databases">
        <authorList>
            <person name="Jackson K.R."/>
            <person name="Lunt B.L."/>
            <person name="Fisher J.N.B."/>
            <person name="Gardner A.V."/>
            <person name="Bailey M.E."/>
            <person name="Deus L.M."/>
            <person name="Earl A.S."/>
            <person name="Gibby P.D."/>
            <person name="Hartmann K.A."/>
            <person name="Liu J.E."/>
            <person name="Manci A.M."/>
            <person name="Nielsen D.A."/>
            <person name="Solomon M.B."/>
            <person name="Breakwell D.P."/>
            <person name="Burnett S.H."/>
            <person name="Grose J.H."/>
        </authorList>
    </citation>
    <scope>NUCLEOTIDE SEQUENCE [LARGE SCALE GENOMIC DNA]</scope>
    <source>
        <strain evidence="1 2">S613</strain>
    </source>
</reference>
<organism evidence="1 2">
    <name type="scientific">Pseudomonas fluorescens</name>
    <dbReference type="NCBI Taxonomy" id="294"/>
    <lineage>
        <taxon>Bacteria</taxon>
        <taxon>Pseudomonadati</taxon>
        <taxon>Pseudomonadota</taxon>
        <taxon>Gammaproteobacteria</taxon>
        <taxon>Pseudomonadales</taxon>
        <taxon>Pseudomonadaceae</taxon>
        <taxon>Pseudomonas</taxon>
    </lineage>
</organism>
<gene>
    <name evidence="1" type="ORF">AN403_6110</name>
</gene>
<dbReference type="EMBL" id="LJXB01000037">
    <property type="protein sequence ID" value="KPU62045.1"/>
    <property type="molecule type" value="Genomic_DNA"/>
</dbReference>
<name>A0A0P8X7C8_PSEFL</name>
<dbReference type="Proteomes" id="UP000050349">
    <property type="component" value="Unassembled WGS sequence"/>
</dbReference>
<dbReference type="AlphaFoldDB" id="A0A0P8X7C8"/>
<dbReference type="PATRIC" id="fig|294.162.peg.170"/>
<proteinExistence type="predicted"/>
<evidence type="ECO:0000313" key="1">
    <source>
        <dbReference type="EMBL" id="KPU62045.1"/>
    </source>
</evidence>
<evidence type="ECO:0000313" key="2">
    <source>
        <dbReference type="Proteomes" id="UP000050349"/>
    </source>
</evidence>
<sequence>MNLLVRFYQLLRQPSVEWRPLHLMRKESCMTG</sequence>
<protein>
    <submittedName>
        <fullName evidence="1">Uncharacterized protein</fullName>
    </submittedName>
</protein>